<dbReference type="GO" id="GO:0006508">
    <property type="term" value="P:proteolysis"/>
    <property type="evidence" value="ECO:0007669"/>
    <property type="project" value="UniProtKB-KW"/>
</dbReference>
<dbReference type="GO" id="GO:0008233">
    <property type="term" value="F:peptidase activity"/>
    <property type="evidence" value="ECO:0007669"/>
    <property type="project" value="UniProtKB-KW"/>
</dbReference>
<evidence type="ECO:0000313" key="4">
    <source>
        <dbReference type="EMBL" id="KAJ7365237.1"/>
    </source>
</evidence>
<name>A0A9W9YS36_9CNID</name>
<dbReference type="Proteomes" id="UP001163046">
    <property type="component" value="Unassembled WGS sequence"/>
</dbReference>
<dbReference type="Gene3D" id="1.10.720.30">
    <property type="entry name" value="SAP domain"/>
    <property type="match status" value="1"/>
</dbReference>
<dbReference type="PROSITE" id="PS50800">
    <property type="entry name" value="SAP"/>
    <property type="match status" value="1"/>
</dbReference>
<sequence length="501" mass="56694">MAERNRRSSRRLERSPAKDSEASSNFNSWTVVKLRQELKRRGCSSTGLKAELVARLEHLDLGSSNEMPAESTNSKHQNSSVETGDARFRDKMKQAENDHVINNKTEPADAISDVVMSEDEMRKQRKLDQKKRHSIVLWRRPIVTMTYFCFEMGILLRDYKERILKHKKTVTSIVLISVLMALAYNLEGAHQESLGQMKSVLLWWAYWVGLGILSSVGLGTGLHTFLLYLGPHIASVTLAAWECGTLDFPEPPYPDEIQCPDDDHSSKVNMWSIMSKVRIEAFMWGAGTAIGELPPYFMARAARLSGTDPDDEELEEVEELERLTSLADQSLWTRLKKMVHDLVERVGFFGILVCASVPNPLFDLAGITCGHCLVPFWTFFGATLIGKAIIKMHLQKTFVILAFSKHYVETVLSFVGDIPTIGPYIQKPFKIALEKQKEKLRRRPGQGTSTSGPNILAWIFEKLVIAMIIYFLLSIINSMAQAYAKRLDERKRQSQKPGKGE</sequence>
<evidence type="ECO:0000256" key="2">
    <source>
        <dbReference type="SAM" id="Phobius"/>
    </source>
</evidence>
<keyword evidence="2" id="KW-0812">Transmembrane</keyword>
<keyword evidence="2" id="KW-1133">Transmembrane helix</keyword>
<feature type="compositionally biased region" description="Basic and acidic residues" evidence="1">
    <location>
        <begin position="1"/>
        <end position="21"/>
    </location>
</feature>
<dbReference type="InterPro" id="IPR036361">
    <property type="entry name" value="SAP_dom_sf"/>
</dbReference>
<protein>
    <submittedName>
        <fullName evidence="4">Vacuolar membrane protease</fullName>
    </submittedName>
</protein>
<dbReference type="SMART" id="SM00513">
    <property type="entry name" value="SAP"/>
    <property type="match status" value="1"/>
</dbReference>
<evidence type="ECO:0000313" key="5">
    <source>
        <dbReference type="Proteomes" id="UP001163046"/>
    </source>
</evidence>
<feature type="transmembrane region" description="Helical" evidence="2">
    <location>
        <begin position="463"/>
        <end position="484"/>
    </location>
</feature>
<dbReference type="SUPFAM" id="SSF68906">
    <property type="entry name" value="SAP domain"/>
    <property type="match status" value="1"/>
</dbReference>
<feature type="region of interest" description="Disordered" evidence="1">
    <location>
        <begin position="1"/>
        <end position="25"/>
    </location>
</feature>
<feature type="compositionally biased region" description="Polar residues" evidence="1">
    <location>
        <begin position="63"/>
        <end position="82"/>
    </location>
</feature>
<feature type="region of interest" description="Disordered" evidence="1">
    <location>
        <begin position="63"/>
        <end position="85"/>
    </location>
</feature>
<proteinExistence type="predicted"/>
<organism evidence="4 5">
    <name type="scientific">Desmophyllum pertusum</name>
    <dbReference type="NCBI Taxonomy" id="174260"/>
    <lineage>
        <taxon>Eukaryota</taxon>
        <taxon>Metazoa</taxon>
        <taxon>Cnidaria</taxon>
        <taxon>Anthozoa</taxon>
        <taxon>Hexacorallia</taxon>
        <taxon>Scleractinia</taxon>
        <taxon>Caryophylliina</taxon>
        <taxon>Caryophylliidae</taxon>
        <taxon>Desmophyllum</taxon>
    </lineage>
</organism>
<reference evidence="4" key="1">
    <citation type="submission" date="2023-01" db="EMBL/GenBank/DDBJ databases">
        <title>Genome assembly of the deep-sea coral Lophelia pertusa.</title>
        <authorList>
            <person name="Herrera S."/>
            <person name="Cordes E."/>
        </authorList>
    </citation>
    <scope>NUCLEOTIDE SEQUENCE</scope>
    <source>
        <strain evidence="4">USNM1676648</strain>
        <tissue evidence="4">Polyp</tissue>
    </source>
</reference>
<comment type="caution">
    <text evidence="4">The sequence shown here is derived from an EMBL/GenBank/DDBJ whole genome shotgun (WGS) entry which is preliminary data.</text>
</comment>
<evidence type="ECO:0000259" key="3">
    <source>
        <dbReference type="PROSITE" id="PS50800"/>
    </source>
</evidence>
<feature type="transmembrane region" description="Helical" evidence="2">
    <location>
        <begin position="169"/>
        <end position="186"/>
    </location>
</feature>
<dbReference type="AlphaFoldDB" id="A0A9W9YS36"/>
<dbReference type="Pfam" id="PF02037">
    <property type="entry name" value="SAP"/>
    <property type="match status" value="1"/>
</dbReference>
<keyword evidence="4" id="KW-0378">Hydrolase</keyword>
<keyword evidence="5" id="KW-1185">Reference proteome</keyword>
<keyword evidence="2" id="KW-0472">Membrane</keyword>
<feature type="transmembrane region" description="Helical" evidence="2">
    <location>
        <begin position="206"/>
        <end position="229"/>
    </location>
</feature>
<keyword evidence="4" id="KW-0645">Protease</keyword>
<dbReference type="InterPro" id="IPR003034">
    <property type="entry name" value="SAP_dom"/>
</dbReference>
<dbReference type="OrthoDB" id="2016540at2759"/>
<gene>
    <name evidence="4" type="primary">VMP1_3</name>
    <name evidence="4" type="ORF">OS493_005332</name>
</gene>
<accession>A0A9W9YS36</accession>
<evidence type="ECO:0000256" key="1">
    <source>
        <dbReference type="SAM" id="MobiDB-lite"/>
    </source>
</evidence>
<feature type="transmembrane region" description="Helical" evidence="2">
    <location>
        <begin position="364"/>
        <end position="386"/>
    </location>
</feature>
<dbReference type="EMBL" id="MU827303">
    <property type="protein sequence ID" value="KAJ7365237.1"/>
    <property type="molecule type" value="Genomic_DNA"/>
</dbReference>
<feature type="domain" description="SAP" evidence="3">
    <location>
        <begin position="26"/>
        <end position="60"/>
    </location>
</feature>
<feature type="transmembrane region" description="Helical" evidence="2">
    <location>
        <begin position="407"/>
        <end position="425"/>
    </location>
</feature>